<dbReference type="EMBL" id="CP034235">
    <property type="protein sequence ID" value="QGQ95223.1"/>
    <property type="molecule type" value="Genomic_DNA"/>
</dbReference>
<keyword evidence="1" id="KW-1133">Transmembrane helix</keyword>
<feature type="transmembrane region" description="Helical" evidence="1">
    <location>
        <begin position="83"/>
        <end position="101"/>
    </location>
</feature>
<feature type="transmembrane region" description="Helical" evidence="1">
    <location>
        <begin position="12"/>
        <end position="34"/>
    </location>
</feature>
<gene>
    <name evidence="2" type="ORF">EHS13_10150</name>
</gene>
<feature type="transmembrane region" description="Helical" evidence="1">
    <location>
        <begin position="54"/>
        <end position="71"/>
    </location>
</feature>
<protein>
    <submittedName>
        <fullName evidence="2">DUF2243 domain-containing protein</fullName>
    </submittedName>
</protein>
<dbReference type="OrthoDB" id="5190099at2"/>
<evidence type="ECO:0000313" key="2">
    <source>
        <dbReference type="EMBL" id="QGQ95223.1"/>
    </source>
</evidence>
<dbReference type="RefSeq" id="WP_155700240.1">
    <property type="nucleotide sequence ID" value="NZ_CP034235.1"/>
</dbReference>
<accession>A0A6B8RI62</accession>
<keyword evidence="1" id="KW-0472">Membrane</keyword>
<keyword evidence="1" id="KW-0812">Transmembrane</keyword>
<dbReference type="AlphaFoldDB" id="A0A6B8RI62"/>
<keyword evidence="3" id="KW-1185">Reference proteome</keyword>
<proteinExistence type="predicted"/>
<dbReference type="InterPro" id="IPR018719">
    <property type="entry name" value="DUF2243_membrane"/>
</dbReference>
<evidence type="ECO:0000313" key="3">
    <source>
        <dbReference type="Proteomes" id="UP000426246"/>
    </source>
</evidence>
<organism evidence="2 3">
    <name type="scientific">Paenibacillus psychroresistens</name>
    <dbReference type="NCBI Taxonomy" id="1778678"/>
    <lineage>
        <taxon>Bacteria</taxon>
        <taxon>Bacillati</taxon>
        <taxon>Bacillota</taxon>
        <taxon>Bacilli</taxon>
        <taxon>Bacillales</taxon>
        <taxon>Paenibacillaceae</taxon>
        <taxon>Paenibacillus</taxon>
    </lineage>
</organism>
<dbReference type="Proteomes" id="UP000426246">
    <property type="component" value="Chromosome"/>
</dbReference>
<evidence type="ECO:0000256" key="1">
    <source>
        <dbReference type="SAM" id="Phobius"/>
    </source>
</evidence>
<dbReference type="Pfam" id="PF10002">
    <property type="entry name" value="DUF2243"/>
    <property type="match status" value="1"/>
</dbReference>
<dbReference type="KEGG" id="ppsc:EHS13_10150"/>
<feature type="transmembrane region" description="Helical" evidence="1">
    <location>
        <begin position="121"/>
        <end position="145"/>
    </location>
</feature>
<reference evidence="3" key="1">
    <citation type="submission" date="2018-11" db="EMBL/GenBank/DDBJ databases">
        <title>Complete genome sequence of Paenibacillus sp. ML311-T8.</title>
        <authorList>
            <person name="Nam Y.-D."/>
            <person name="Kang J."/>
            <person name="Chung W.-H."/>
            <person name="Park Y.S."/>
        </authorList>
    </citation>
    <scope>NUCLEOTIDE SEQUENCE [LARGE SCALE GENOMIC DNA]</scope>
    <source>
        <strain evidence="3">ML311-T8</strain>
    </source>
</reference>
<sequence>MNTNTNTKNLFISAFILGLGFMGSLDGIVFHQFLQWHHVIDHQNHRIELFSDGVFNLVVTLLLVFACIKIFRDALHNRIGFSWRIFIGSIIVGAGSFNLFEGLIDHQILGLHHVRSNSPNWFIYDIGYLISGVLLIIIGTIYLNLKMQFRQRER</sequence>
<name>A0A6B8RI62_9BACL</name>